<protein>
    <submittedName>
        <fullName evidence="1">Uncharacterized protein</fullName>
    </submittedName>
</protein>
<dbReference type="GeneID" id="29001869"/>
<proteinExistence type="predicted"/>
<dbReference type="EMBL" id="KV440973">
    <property type="protein sequence ID" value="OAD78860.1"/>
    <property type="molecule type" value="Genomic_DNA"/>
</dbReference>
<dbReference type="AlphaFoldDB" id="A0A163EIS3"/>
<dbReference type="VEuPathDB" id="FungiDB:PHYBLDRAFT_62380"/>
<dbReference type="RefSeq" id="XP_018296900.1">
    <property type="nucleotide sequence ID" value="XM_018440963.1"/>
</dbReference>
<sequence length="109" mass="12719">MHTEYDSESIECKRNKGEEVLAKEIVIRDILHKNYGEVKTIWEDILKTVNDVDRGAGDVVLISIKKKYNALIKKFKERQSCVPKLFHLQMALSEKDRLMMELIDLIINT</sequence>
<name>A0A163EIS3_PHYB8</name>
<reference evidence="2" key="1">
    <citation type="submission" date="2015-06" db="EMBL/GenBank/DDBJ databases">
        <title>Expansion of signal transduction pathways in fungi by whole-genome duplication.</title>
        <authorList>
            <consortium name="DOE Joint Genome Institute"/>
            <person name="Corrochano L.M."/>
            <person name="Kuo A."/>
            <person name="Marcet-Houben M."/>
            <person name="Polaino S."/>
            <person name="Salamov A."/>
            <person name="Villalobos J.M."/>
            <person name="Alvarez M.I."/>
            <person name="Avalos J."/>
            <person name="Benito E.P."/>
            <person name="Benoit I."/>
            <person name="Burger G."/>
            <person name="Camino L.P."/>
            <person name="Canovas D."/>
            <person name="Cerda-Olmedo E."/>
            <person name="Cheng J.-F."/>
            <person name="Dominguez A."/>
            <person name="Elias M."/>
            <person name="Eslava A.P."/>
            <person name="Glaser F."/>
            <person name="Grimwood J."/>
            <person name="Gutierrez G."/>
            <person name="Heitman J."/>
            <person name="Henrissat B."/>
            <person name="Iturriaga E.A."/>
            <person name="Lang B.F."/>
            <person name="Lavin J.L."/>
            <person name="Lee S."/>
            <person name="Li W."/>
            <person name="Lindquist E."/>
            <person name="Lopez-Garcia S."/>
            <person name="Luque E.M."/>
            <person name="Marcos A.T."/>
            <person name="Martin J."/>
            <person name="McCluskey K."/>
            <person name="Medina H.R."/>
            <person name="Miralles-Duran A."/>
            <person name="Miyazaki A."/>
            <person name="Munoz-Torres E."/>
            <person name="Oguiza J.A."/>
            <person name="Ohm R."/>
            <person name="Olmedo M."/>
            <person name="Orejas M."/>
            <person name="Ortiz-Castellanos L."/>
            <person name="Pisabarro A.G."/>
            <person name="Rodriguez-Romero J."/>
            <person name="Ruiz-Herrera J."/>
            <person name="Ruiz-Vazquez R."/>
            <person name="Sanz C."/>
            <person name="Schackwitz W."/>
            <person name="Schmutz J."/>
            <person name="Shahriari M."/>
            <person name="Shelest E."/>
            <person name="Silva-Franco F."/>
            <person name="Soanes D."/>
            <person name="Syed K."/>
            <person name="Tagua V.G."/>
            <person name="Talbot N.J."/>
            <person name="Thon M."/>
            <person name="De vries R.P."/>
            <person name="Wiebenga A."/>
            <person name="Yadav J.S."/>
            <person name="Braun E.L."/>
            <person name="Baker S."/>
            <person name="Garre V."/>
            <person name="Horwitz B."/>
            <person name="Torres-Martinez S."/>
            <person name="Idnurm A."/>
            <person name="Herrera-Estrella A."/>
            <person name="Gabaldon T."/>
            <person name="Grigoriev I.V."/>
        </authorList>
    </citation>
    <scope>NUCLEOTIDE SEQUENCE [LARGE SCALE GENOMIC DNA]</scope>
    <source>
        <strain evidence="2">NRRL 1555(-)</strain>
    </source>
</reference>
<gene>
    <name evidence="1" type="ORF">PHYBLDRAFT_62380</name>
</gene>
<keyword evidence="2" id="KW-1185">Reference proteome</keyword>
<evidence type="ECO:0000313" key="1">
    <source>
        <dbReference type="EMBL" id="OAD78860.1"/>
    </source>
</evidence>
<accession>A0A163EIS3</accession>
<organism evidence="1 2">
    <name type="scientific">Phycomyces blakesleeanus (strain ATCC 8743b / DSM 1359 / FGSC 10004 / NBRC 33097 / NRRL 1555)</name>
    <dbReference type="NCBI Taxonomy" id="763407"/>
    <lineage>
        <taxon>Eukaryota</taxon>
        <taxon>Fungi</taxon>
        <taxon>Fungi incertae sedis</taxon>
        <taxon>Mucoromycota</taxon>
        <taxon>Mucoromycotina</taxon>
        <taxon>Mucoromycetes</taxon>
        <taxon>Mucorales</taxon>
        <taxon>Phycomycetaceae</taxon>
        <taxon>Phycomyces</taxon>
    </lineage>
</organism>
<dbReference type="InParanoid" id="A0A163EIS3"/>
<evidence type="ECO:0000313" key="2">
    <source>
        <dbReference type="Proteomes" id="UP000077315"/>
    </source>
</evidence>
<dbReference type="Proteomes" id="UP000077315">
    <property type="component" value="Unassembled WGS sequence"/>
</dbReference>